<dbReference type="AlphaFoldDB" id="A0A0D2NFM6"/>
<dbReference type="OrthoDB" id="1077582at2759"/>
<feature type="transmembrane region" description="Helical" evidence="8">
    <location>
        <begin position="58"/>
        <end position="77"/>
    </location>
</feature>
<evidence type="ECO:0000256" key="7">
    <source>
        <dbReference type="ARBA" id="ARBA00023136"/>
    </source>
</evidence>
<dbReference type="PANTHER" id="PTHR31595">
    <property type="entry name" value="LONG-CHAIN-ALCOHOL O-FATTY-ACYLTRANSFERASE 3-RELATED"/>
    <property type="match status" value="1"/>
</dbReference>
<evidence type="ECO:0000256" key="4">
    <source>
        <dbReference type="ARBA" id="ARBA00022679"/>
    </source>
</evidence>
<evidence type="ECO:0000256" key="8">
    <source>
        <dbReference type="SAM" id="Phobius"/>
    </source>
</evidence>
<feature type="domain" description="Wax synthase" evidence="9">
    <location>
        <begin position="215"/>
        <end position="300"/>
    </location>
</feature>
<evidence type="ECO:0000313" key="10">
    <source>
        <dbReference type="EMBL" id="KJA15496.1"/>
    </source>
</evidence>
<gene>
    <name evidence="10" type="ORF">HYPSUDRAFT_48332</name>
</gene>
<feature type="transmembrane region" description="Helical" evidence="8">
    <location>
        <begin position="327"/>
        <end position="348"/>
    </location>
</feature>
<evidence type="ECO:0000256" key="2">
    <source>
        <dbReference type="ARBA" id="ARBA00005179"/>
    </source>
</evidence>
<dbReference type="Pfam" id="PF13813">
    <property type="entry name" value="MBOAT_2"/>
    <property type="match status" value="1"/>
</dbReference>
<dbReference type="InterPro" id="IPR044851">
    <property type="entry name" value="Wax_synthase"/>
</dbReference>
<feature type="transmembrane region" description="Helical" evidence="8">
    <location>
        <begin position="182"/>
        <end position="209"/>
    </location>
</feature>
<feature type="transmembrane region" description="Helical" evidence="8">
    <location>
        <begin position="141"/>
        <end position="162"/>
    </location>
</feature>
<comment type="subcellular location">
    <subcellularLocation>
        <location evidence="1">Membrane</location>
        <topology evidence="1">Multi-pass membrane protein</topology>
    </subcellularLocation>
</comment>
<dbReference type="GO" id="GO:0006629">
    <property type="term" value="P:lipid metabolic process"/>
    <property type="evidence" value="ECO:0007669"/>
    <property type="project" value="InterPro"/>
</dbReference>
<feature type="transmembrane region" description="Helical" evidence="8">
    <location>
        <begin position="6"/>
        <end position="24"/>
    </location>
</feature>
<keyword evidence="7 8" id="KW-0472">Membrane</keyword>
<evidence type="ECO:0000259" key="9">
    <source>
        <dbReference type="Pfam" id="PF13813"/>
    </source>
</evidence>
<dbReference type="GO" id="GO:0008374">
    <property type="term" value="F:O-acyltransferase activity"/>
    <property type="evidence" value="ECO:0007669"/>
    <property type="project" value="InterPro"/>
</dbReference>
<name>A0A0D2NFM6_HYPSF</name>
<protein>
    <recommendedName>
        <fullName evidence="9">Wax synthase domain-containing protein</fullName>
    </recommendedName>
</protein>
<evidence type="ECO:0000256" key="1">
    <source>
        <dbReference type="ARBA" id="ARBA00004141"/>
    </source>
</evidence>
<feature type="transmembrane region" description="Helical" evidence="8">
    <location>
        <begin position="294"/>
        <end position="315"/>
    </location>
</feature>
<sequence>MKYALNPNLLGIIHILLIIALALGSKTTRFNEFFFIPIALLCTHMVFFSVSESRTSDYLLSLSVLITLFSASDFILLRRHQPELRKIGQQKPTSEMSFPGRLWWAGSLDIAIRGVGWAHEPTNYIAPRPKGTRAQFIASQFLWIAMYFIQFDILSILVRANPCFGTGGPSFGAFGWPWRTTVWIYPITTWVSISISYAMVSILGVAVGLSEPGDWPHLFGSPWKAYTVRNCWGRVWHQMLRKLLTGHMNFLTQILRLPGGTFKTYFKLFGSFAISGLIHYGGDYMLFQNWSGKSMRFFVLQAVAITFEDIVVALAARLGFATQQNAVFKFIGFIWVFAWFTYSLPIWLDPIVHAGTMDDGVNVSLILGLWQGNWVPKRL</sequence>
<proteinExistence type="inferred from homology"/>
<accession>A0A0D2NFM6</accession>
<dbReference type="InterPro" id="IPR032805">
    <property type="entry name" value="Wax_synthase_dom"/>
</dbReference>
<dbReference type="GO" id="GO:0016020">
    <property type="term" value="C:membrane"/>
    <property type="evidence" value="ECO:0007669"/>
    <property type="project" value="UniProtKB-SubCell"/>
</dbReference>
<evidence type="ECO:0000256" key="6">
    <source>
        <dbReference type="ARBA" id="ARBA00022989"/>
    </source>
</evidence>
<comment type="similarity">
    <text evidence="3">Belongs to the wax synthase family.</text>
</comment>
<comment type="pathway">
    <text evidence="2">Secondary metabolite biosynthesis.</text>
</comment>
<feature type="transmembrane region" description="Helical" evidence="8">
    <location>
        <begin position="265"/>
        <end position="282"/>
    </location>
</feature>
<dbReference type="PANTHER" id="PTHR31595:SF57">
    <property type="entry name" value="OS04G0481900 PROTEIN"/>
    <property type="match status" value="1"/>
</dbReference>
<dbReference type="STRING" id="945553.A0A0D2NFM6"/>
<organism evidence="10 11">
    <name type="scientific">Hypholoma sublateritium (strain FD-334 SS-4)</name>
    <dbReference type="NCBI Taxonomy" id="945553"/>
    <lineage>
        <taxon>Eukaryota</taxon>
        <taxon>Fungi</taxon>
        <taxon>Dikarya</taxon>
        <taxon>Basidiomycota</taxon>
        <taxon>Agaricomycotina</taxon>
        <taxon>Agaricomycetes</taxon>
        <taxon>Agaricomycetidae</taxon>
        <taxon>Agaricales</taxon>
        <taxon>Agaricineae</taxon>
        <taxon>Strophariaceae</taxon>
        <taxon>Hypholoma</taxon>
    </lineage>
</organism>
<evidence type="ECO:0000256" key="3">
    <source>
        <dbReference type="ARBA" id="ARBA00007282"/>
    </source>
</evidence>
<evidence type="ECO:0000256" key="5">
    <source>
        <dbReference type="ARBA" id="ARBA00022692"/>
    </source>
</evidence>
<evidence type="ECO:0000313" key="11">
    <source>
        <dbReference type="Proteomes" id="UP000054270"/>
    </source>
</evidence>
<keyword evidence="5 8" id="KW-0812">Transmembrane</keyword>
<dbReference type="OMA" id="STAITCR"/>
<keyword evidence="4" id="KW-0808">Transferase</keyword>
<dbReference type="EMBL" id="KN817643">
    <property type="protein sequence ID" value="KJA15496.1"/>
    <property type="molecule type" value="Genomic_DNA"/>
</dbReference>
<dbReference type="Proteomes" id="UP000054270">
    <property type="component" value="Unassembled WGS sequence"/>
</dbReference>
<feature type="transmembrane region" description="Helical" evidence="8">
    <location>
        <begin position="33"/>
        <end position="52"/>
    </location>
</feature>
<keyword evidence="11" id="KW-1185">Reference proteome</keyword>
<reference evidence="11" key="1">
    <citation type="submission" date="2014-04" db="EMBL/GenBank/DDBJ databases">
        <title>Evolutionary Origins and Diversification of the Mycorrhizal Mutualists.</title>
        <authorList>
            <consortium name="DOE Joint Genome Institute"/>
            <consortium name="Mycorrhizal Genomics Consortium"/>
            <person name="Kohler A."/>
            <person name="Kuo A."/>
            <person name="Nagy L.G."/>
            <person name="Floudas D."/>
            <person name="Copeland A."/>
            <person name="Barry K.W."/>
            <person name="Cichocki N."/>
            <person name="Veneault-Fourrey C."/>
            <person name="LaButti K."/>
            <person name="Lindquist E.A."/>
            <person name="Lipzen A."/>
            <person name="Lundell T."/>
            <person name="Morin E."/>
            <person name="Murat C."/>
            <person name="Riley R."/>
            <person name="Ohm R."/>
            <person name="Sun H."/>
            <person name="Tunlid A."/>
            <person name="Henrissat B."/>
            <person name="Grigoriev I.V."/>
            <person name="Hibbett D.S."/>
            <person name="Martin F."/>
        </authorList>
    </citation>
    <scope>NUCLEOTIDE SEQUENCE [LARGE SCALE GENOMIC DNA]</scope>
    <source>
        <strain evidence="11">FD-334 SS-4</strain>
    </source>
</reference>
<keyword evidence="6 8" id="KW-1133">Transmembrane helix</keyword>